<dbReference type="InterPro" id="IPR035965">
    <property type="entry name" value="PAS-like_dom_sf"/>
</dbReference>
<dbReference type="PROSITE" id="PS51831">
    <property type="entry name" value="HD"/>
    <property type="match status" value="1"/>
</dbReference>
<dbReference type="SUPFAM" id="SSF109604">
    <property type="entry name" value="HD-domain/PDEase-like"/>
    <property type="match status" value="1"/>
</dbReference>
<feature type="transmembrane region" description="Helical" evidence="1">
    <location>
        <begin position="350"/>
        <end position="370"/>
    </location>
</feature>
<keyword evidence="1" id="KW-0472">Membrane</keyword>
<dbReference type="SMART" id="SM00091">
    <property type="entry name" value="PAS"/>
    <property type="match status" value="1"/>
</dbReference>
<dbReference type="Gene3D" id="1.10.3210.10">
    <property type="entry name" value="Hypothetical protein af1432"/>
    <property type="match status" value="1"/>
</dbReference>
<dbReference type="InterPro" id="IPR006675">
    <property type="entry name" value="HDIG_dom"/>
</dbReference>
<dbReference type="PROSITE" id="PS50112">
    <property type="entry name" value="PAS"/>
    <property type="match status" value="1"/>
</dbReference>
<sequence>MGTRRRIILKIFLFIIAGLLILRPKDVFSYEPKVPLLILFSYDENNKRTESISQGILSSLQKADVRTEPFIEYLDVQRLPDHTINRSLQELYFMKYFPSHLRVIICEGDHAFRFLVRQGATVFPTVPVVFTGVSDVSILPNSLRKRFTGTVQAAPYKKMVEMMTRLHPALQKIVVIGDTSLTGIQNISQLLNIAKERKDYVEIILLTSFPQQEVSSFLELQEPRNTVILLTSALSTSDGYYLSLPDTIKSIHRSGDFAIYTNVAEAVELDGIIGGAIYAGERLGNIAAEIALDIIKGTPPEKIPFNENEPVQWVFNYHELKKHGILMERLPAGSRVMEDPYKDVRENFRFIITNVAVITVLLALSILLLIKLYRRRQINNALKREQNYLGGLMEGAPEGIIALDEMGRILRANNEFCRMFGYSKHEVKGADLNKIICLSKGQCEDGKSLLKKALSYPIKDISRYRNKSDGTSLAVSISGFPVMFTGKKKEAFLLFRDITRQKAQQNALAQRFHFEALLSAVSSRLVFSSPFENTLKDVLHEIGTRLGLLGCALYTSQKDNPEFNLKSMWQSTDFESIELLKESLSFSTELLQQDLLVNLEPLTIEKGNNADEKIKVTFLPFSAGFNKPGVLLLAQRKSSTPQQLINDASLKILAETIGRAFERKQQQEDLLRTIQQLEQTFHSTISTIGRVIEMKDHSTYGHQNRVAQLCLAIAKKMKLSDSAREAVYNTALVHDLGKLYIPSEILIKPQSLSAIEYNIVKQHSRFGYEVLRNVHFPWPVAEIVLQHHERIDGTGYPKGLKSREILQEAKILAVADVVEAMVSPRPYRPAYSIEEALEEIKKGAGTAFDPSIVTCCVHLFEKNEFTFRID</sequence>
<gene>
    <name evidence="5" type="ordered locus">Amico_0534</name>
</gene>
<evidence type="ECO:0000256" key="1">
    <source>
        <dbReference type="SAM" id="Phobius"/>
    </source>
</evidence>
<dbReference type="CDD" id="cd00077">
    <property type="entry name" value="HDc"/>
    <property type="match status" value="1"/>
</dbReference>
<feature type="domain" description="HD" evidence="3">
    <location>
        <begin position="699"/>
        <end position="821"/>
    </location>
</feature>
<dbReference type="InterPro" id="IPR007487">
    <property type="entry name" value="ABC_transpt-TYRBP-like"/>
</dbReference>
<dbReference type="PANTHER" id="PTHR43155:SF2">
    <property type="entry name" value="CYCLIC DI-GMP PHOSPHODIESTERASE PA4108"/>
    <property type="match status" value="1"/>
</dbReference>
<dbReference type="HOGENOM" id="CLU_329741_0_0_0"/>
<dbReference type="Gene3D" id="3.30.450.20">
    <property type="entry name" value="PAS domain"/>
    <property type="match status" value="1"/>
</dbReference>
<keyword evidence="6" id="KW-1185">Reference proteome</keyword>
<dbReference type="eggNOG" id="COG2984">
    <property type="taxonomic scope" value="Bacteria"/>
</dbReference>
<dbReference type="InterPro" id="IPR000014">
    <property type="entry name" value="PAS"/>
</dbReference>
<feature type="domain" description="HD-GYP" evidence="4">
    <location>
        <begin position="677"/>
        <end position="870"/>
    </location>
</feature>
<evidence type="ECO:0000313" key="5">
    <source>
        <dbReference type="EMBL" id="ADE56670.1"/>
    </source>
</evidence>
<dbReference type="EMBL" id="CP001997">
    <property type="protein sequence ID" value="ADE56670.1"/>
    <property type="molecule type" value="Genomic_DNA"/>
</dbReference>
<dbReference type="eggNOG" id="COG2206">
    <property type="taxonomic scope" value="Bacteria"/>
</dbReference>
<evidence type="ECO:0000313" key="6">
    <source>
        <dbReference type="Proteomes" id="UP000002366"/>
    </source>
</evidence>
<dbReference type="InterPro" id="IPR006674">
    <property type="entry name" value="HD_domain"/>
</dbReference>
<dbReference type="STRING" id="572547.Amico_0534"/>
<dbReference type="SMART" id="SM00471">
    <property type="entry name" value="HDc"/>
    <property type="match status" value="1"/>
</dbReference>
<dbReference type="NCBIfam" id="TIGR00229">
    <property type="entry name" value="sensory_box"/>
    <property type="match status" value="1"/>
</dbReference>
<dbReference type="Proteomes" id="UP000002366">
    <property type="component" value="Chromosome"/>
</dbReference>
<dbReference type="AlphaFoldDB" id="D5EDN8"/>
<proteinExistence type="predicted"/>
<dbReference type="PANTHER" id="PTHR43155">
    <property type="entry name" value="CYCLIC DI-GMP PHOSPHODIESTERASE PA4108-RELATED"/>
    <property type="match status" value="1"/>
</dbReference>
<dbReference type="Pfam" id="PF13426">
    <property type="entry name" value="PAS_9"/>
    <property type="match status" value="1"/>
</dbReference>
<dbReference type="RefSeq" id="WP_013047936.1">
    <property type="nucleotide sequence ID" value="NC_014011.1"/>
</dbReference>
<dbReference type="InterPro" id="IPR037522">
    <property type="entry name" value="HD_GYP_dom"/>
</dbReference>
<dbReference type="NCBIfam" id="TIGR00277">
    <property type="entry name" value="HDIG"/>
    <property type="match status" value="1"/>
</dbReference>
<evidence type="ECO:0000259" key="4">
    <source>
        <dbReference type="PROSITE" id="PS51832"/>
    </source>
</evidence>
<dbReference type="KEGG" id="aco:Amico_0534"/>
<reference evidence="5 6" key="1">
    <citation type="journal article" date="2010" name="Stand. Genomic Sci.">
        <title>Complete genome sequence of Aminobacterium colombiense type strain (ALA-1).</title>
        <authorList>
            <person name="Chertkov O."/>
            <person name="Sikorski J."/>
            <person name="Brambilla E."/>
            <person name="Lapidus A."/>
            <person name="Copeland A."/>
            <person name="Glavina Del Rio T."/>
            <person name="Nolan M."/>
            <person name="Lucas S."/>
            <person name="Tice H."/>
            <person name="Cheng J.F."/>
            <person name="Han C."/>
            <person name="Detter J.C."/>
            <person name="Bruce D."/>
            <person name="Tapia R."/>
            <person name="Goodwin L."/>
            <person name="Pitluck S."/>
            <person name="Liolios K."/>
            <person name="Ivanova N."/>
            <person name="Mavromatis K."/>
            <person name="Ovchinnikova G."/>
            <person name="Pati A."/>
            <person name="Chen A."/>
            <person name="Palaniappan K."/>
            <person name="Land M."/>
            <person name="Hauser L."/>
            <person name="Chang Y.J."/>
            <person name="Jeffries C.D."/>
            <person name="Spring S."/>
            <person name="Rohde M."/>
            <person name="Goker M."/>
            <person name="Bristow J."/>
            <person name="Eisen J.A."/>
            <person name="Markowitz V."/>
            <person name="Hugenholtz P."/>
            <person name="Kyrpides N.C."/>
            <person name="Klenk H.P."/>
        </authorList>
    </citation>
    <scope>NUCLEOTIDE SEQUENCE [LARGE SCALE GENOMIC DNA]</scope>
    <source>
        <strain evidence="6">DSM 12261 / ALA-1</strain>
    </source>
</reference>
<dbReference type="Gene3D" id="3.40.50.2300">
    <property type="match status" value="2"/>
</dbReference>
<evidence type="ECO:0000259" key="3">
    <source>
        <dbReference type="PROSITE" id="PS51831"/>
    </source>
</evidence>
<keyword evidence="1" id="KW-1133">Transmembrane helix</keyword>
<dbReference type="OrthoDB" id="5162at2"/>
<dbReference type="SUPFAM" id="SSF55785">
    <property type="entry name" value="PYP-like sensor domain (PAS domain)"/>
    <property type="match status" value="1"/>
</dbReference>
<protein>
    <submittedName>
        <fullName evidence="5">Putative PAS/PAC sensor protein</fullName>
    </submittedName>
</protein>
<name>D5EDN8_AMICL</name>
<organism evidence="5 6">
    <name type="scientific">Aminobacterium colombiense (strain DSM 12261 / ALA-1)</name>
    <dbReference type="NCBI Taxonomy" id="572547"/>
    <lineage>
        <taxon>Bacteria</taxon>
        <taxon>Thermotogati</taxon>
        <taxon>Synergistota</taxon>
        <taxon>Synergistia</taxon>
        <taxon>Synergistales</taxon>
        <taxon>Aminobacteriaceae</taxon>
        <taxon>Aminobacterium</taxon>
    </lineage>
</organism>
<accession>D5EDN8</accession>
<feature type="domain" description="PAS" evidence="2">
    <location>
        <begin position="385"/>
        <end position="429"/>
    </location>
</feature>
<dbReference type="Pfam" id="PF13487">
    <property type="entry name" value="HD_5"/>
    <property type="match status" value="1"/>
</dbReference>
<dbReference type="CDD" id="cd00130">
    <property type="entry name" value="PAS"/>
    <property type="match status" value="1"/>
</dbReference>
<evidence type="ECO:0000259" key="2">
    <source>
        <dbReference type="PROSITE" id="PS50112"/>
    </source>
</evidence>
<keyword evidence="1" id="KW-0812">Transmembrane</keyword>
<dbReference type="PROSITE" id="PS51832">
    <property type="entry name" value="HD_GYP"/>
    <property type="match status" value="1"/>
</dbReference>
<dbReference type="InterPro" id="IPR003607">
    <property type="entry name" value="HD/PDEase_dom"/>
</dbReference>
<dbReference type="Pfam" id="PF04392">
    <property type="entry name" value="ABC_sub_bind"/>
    <property type="match status" value="1"/>
</dbReference>